<protein>
    <submittedName>
        <fullName evidence="2">Uncharacterized protein</fullName>
    </submittedName>
</protein>
<dbReference type="EMBL" id="JACJPW010000046">
    <property type="protein sequence ID" value="MBD2183023.1"/>
    <property type="molecule type" value="Genomic_DNA"/>
</dbReference>
<evidence type="ECO:0000256" key="1">
    <source>
        <dbReference type="SAM" id="MobiDB-lite"/>
    </source>
</evidence>
<comment type="caution">
    <text evidence="2">The sequence shown here is derived from an EMBL/GenBank/DDBJ whole genome shotgun (WGS) entry which is preliminary data.</text>
</comment>
<accession>A0A926ZH87</accession>
<dbReference type="RefSeq" id="WP_190466472.1">
    <property type="nucleotide sequence ID" value="NZ_JACJPW010000046.1"/>
</dbReference>
<keyword evidence="3" id="KW-1185">Reference proteome</keyword>
<gene>
    <name evidence="2" type="ORF">H6G03_18465</name>
</gene>
<reference evidence="2" key="1">
    <citation type="journal article" date="2015" name="ISME J.">
        <title>Draft Genome Sequence of Streptomyces incarnatus NRRL8089, which Produces the Nucleoside Antibiotic Sinefungin.</title>
        <authorList>
            <person name="Oshima K."/>
            <person name="Hattori M."/>
            <person name="Shimizu H."/>
            <person name="Fukuda K."/>
            <person name="Nemoto M."/>
            <person name="Inagaki K."/>
            <person name="Tamura T."/>
        </authorList>
    </citation>
    <scope>NUCLEOTIDE SEQUENCE</scope>
    <source>
        <strain evidence="2">FACHB-1375</strain>
    </source>
</reference>
<sequence>MTNQQNRVLPEDPREAEPGRGAPGNNHYGVQLSENVLGVNAPDAEIPSNVDVDLNIKQVEAARDQEEDSDLDTTAGYVIDESGRLDNFAIEPPMYVEER</sequence>
<reference evidence="2" key="2">
    <citation type="submission" date="2020-08" db="EMBL/GenBank/DDBJ databases">
        <authorList>
            <person name="Chen M."/>
            <person name="Teng W."/>
            <person name="Zhao L."/>
            <person name="Hu C."/>
            <person name="Zhou Y."/>
            <person name="Han B."/>
            <person name="Song L."/>
            <person name="Shu W."/>
        </authorList>
    </citation>
    <scope>NUCLEOTIDE SEQUENCE</scope>
    <source>
        <strain evidence="2">FACHB-1375</strain>
    </source>
</reference>
<evidence type="ECO:0000313" key="3">
    <source>
        <dbReference type="Proteomes" id="UP000641646"/>
    </source>
</evidence>
<feature type="region of interest" description="Disordered" evidence="1">
    <location>
        <begin position="1"/>
        <end position="29"/>
    </location>
</feature>
<name>A0A926ZH87_9CYAN</name>
<evidence type="ECO:0000313" key="2">
    <source>
        <dbReference type="EMBL" id="MBD2183023.1"/>
    </source>
</evidence>
<dbReference type="AlphaFoldDB" id="A0A926ZH87"/>
<organism evidence="2 3">
    <name type="scientific">Aerosakkonema funiforme FACHB-1375</name>
    <dbReference type="NCBI Taxonomy" id="2949571"/>
    <lineage>
        <taxon>Bacteria</taxon>
        <taxon>Bacillati</taxon>
        <taxon>Cyanobacteriota</taxon>
        <taxon>Cyanophyceae</taxon>
        <taxon>Oscillatoriophycideae</taxon>
        <taxon>Aerosakkonematales</taxon>
        <taxon>Aerosakkonemataceae</taxon>
        <taxon>Aerosakkonema</taxon>
    </lineage>
</organism>
<proteinExistence type="predicted"/>
<feature type="compositionally biased region" description="Basic and acidic residues" evidence="1">
    <location>
        <begin position="9"/>
        <end position="18"/>
    </location>
</feature>
<dbReference type="Proteomes" id="UP000641646">
    <property type="component" value="Unassembled WGS sequence"/>
</dbReference>